<organism evidence="6 7">
    <name type="scientific">Methylobacterium crusticola</name>
    <dbReference type="NCBI Taxonomy" id="1697972"/>
    <lineage>
        <taxon>Bacteria</taxon>
        <taxon>Pseudomonadati</taxon>
        <taxon>Pseudomonadota</taxon>
        <taxon>Alphaproteobacteria</taxon>
        <taxon>Hyphomicrobiales</taxon>
        <taxon>Methylobacteriaceae</taxon>
        <taxon>Methylobacterium</taxon>
    </lineage>
</organism>
<keyword evidence="3" id="KW-0479">Metal-binding</keyword>
<dbReference type="SUPFAM" id="SSF51735">
    <property type="entry name" value="NAD(P)-binding Rossmann-fold domains"/>
    <property type="match status" value="1"/>
</dbReference>
<dbReference type="Proteomes" id="UP001055167">
    <property type="component" value="Unassembled WGS sequence"/>
</dbReference>
<gene>
    <name evidence="6" type="ORF">OPKNFCMD_0426</name>
</gene>
<reference evidence="6" key="2">
    <citation type="submission" date="2021-08" db="EMBL/GenBank/DDBJ databases">
        <authorList>
            <person name="Tani A."/>
            <person name="Ola A."/>
            <person name="Ogura Y."/>
            <person name="Katsura K."/>
            <person name="Hayashi T."/>
        </authorList>
    </citation>
    <scope>NUCLEOTIDE SEQUENCE</scope>
    <source>
        <strain evidence="6">KCTC 52305</strain>
    </source>
</reference>
<evidence type="ECO:0000313" key="7">
    <source>
        <dbReference type="Proteomes" id="UP001055167"/>
    </source>
</evidence>
<comment type="caution">
    <text evidence="6">The sequence shown here is derived from an EMBL/GenBank/DDBJ whole genome shotgun (WGS) entry which is preliminary data.</text>
</comment>
<dbReference type="PANTHER" id="PTHR43350">
    <property type="entry name" value="NAD-DEPENDENT ALCOHOL DEHYDROGENASE"/>
    <property type="match status" value="1"/>
</dbReference>
<dbReference type="Gene3D" id="3.90.180.10">
    <property type="entry name" value="Medium-chain alcohol dehydrogenases, catalytic domain"/>
    <property type="match status" value="1"/>
</dbReference>
<evidence type="ECO:0000256" key="2">
    <source>
        <dbReference type="ARBA" id="ARBA00008072"/>
    </source>
</evidence>
<accession>A0ABQ4QQZ4</accession>
<keyword evidence="4" id="KW-0862">Zinc</keyword>
<dbReference type="EMBL" id="BPQH01000001">
    <property type="protein sequence ID" value="GJD47716.1"/>
    <property type="molecule type" value="Genomic_DNA"/>
</dbReference>
<dbReference type="PANTHER" id="PTHR43350:SF19">
    <property type="entry name" value="D-GULOSIDE 3-DEHYDROGENASE"/>
    <property type="match status" value="1"/>
</dbReference>
<sequence>MQHHSASGSGAARESVAVRALWYSAFRRAELRSERPAPPGPGEVRVRTLWTGLSRGTERLVFEGQVPDSVAARMRAPAQAGDFPFPVKYGYCAVGETEPEDGPPERVFALQPHQEAFVAPRDGLCPVPAAVPSRRAVLAATMETALNAVWDSGAGPGDRIAVVGGGAVGLLVAYLAAGLPGAEVTVIDRDPAREAVAVGLGAAFRPPGGGAPEADVVFHASASQEGLALALGLAGDEAAVVELSWYGARTVAVPLGLAFHARRLRLLGSQVGEVAASRRPRWSRRRRLAKALALLADPRLDALITEEVAFADLPGALPRLLAPGAPGLCTAIRY</sequence>
<evidence type="ECO:0008006" key="8">
    <source>
        <dbReference type="Google" id="ProtNLM"/>
    </source>
</evidence>
<comment type="cofactor">
    <cofactor evidence="1">
        <name>Zn(2+)</name>
        <dbReference type="ChEBI" id="CHEBI:29105"/>
    </cofactor>
</comment>
<dbReference type="SUPFAM" id="SSF50129">
    <property type="entry name" value="GroES-like"/>
    <property type="match status" value="1"/>
</dbReference>
<evidence type="ECO:0000256" key="1">
    <source>
        <dbReference type="ARBA" id="ARBA00001947"/>
    </source>
</evidence>
<evidence type="ECO:0000313" key="6">
    <source>
        <dbReference type="EMBL" id="GJD47716.1"/>
    </source>
</evidence>
<keyword evidence="5" id="KW-0560">Oxidoreductase</keyword>
<name>A0ABQ4QQZ4_9HYPH</name>
<evidence type="ECO:0000256" key="3">
    <source>
        <dbReference type="ARBA" id="ARBA00022723"/>
    </source>
</evidence>
<evidence type="ECO:0000256" key="5">
    <source>
        <dbReference type="ARBA" id="ARBA00023002"/>
    </source>
</evidence>
<keyword evidence="7" id="KW-1185">Reference proteome</keyword>
<comment type="similarity">
    <text evidence="2">Belongs to the zinc-containing alcohol dehydrogenase family.</text>
</comment>
<protein>
    <recommendedName>
        <fullName evidence="8">Zinc-binding alcohol dehydrogenase</fullName>
    </recommendedName>
</protein>
<dbReference type="InterPro" id="IPR036291">
    <property type="entry name" value="NAD(P)-bd_dom_sf"/>
</dbReference>
<proteinExistence type="inferred from homology"/>
<reference evidence="6" key="1">
    <citation type="journal article" date="2021" name="Front. Microbiol.">
        <title>Comprehensive Comparative Genomics and Phenotyping of Methylobacterium Species.</title>
        <authorList>
            <person name="Alessa O."/>
            <person name="Ogura Y."/>
            <person name="Fujitani Y."/>
            <person name="Takami H."/>
            <person name="Hayashi T."/>
            <person name="Sahin N."/>
            <person name="Tani A."/>
        </authorList>
    </citation>
    <scope>NUCLEOTIDE SEQUENCE</scope>
    <source>
        <strain evidence="6">KCTC 52305</strain>
    </source>
</reference>
<dbReference type="InterPro" id="IPR011032">
    <property type="entry name" value="GroES-like_sf"/>
</dbReference>
<evidence type="ECO:0000256" key="4">
    <source>
        <dbReference type="ARBA" id="ARBA00022833"/>
    </source>
</evidence>
<dbReference type="CDD" id="cd08255">
    <property type="entry name" value="2-desacetyl-2-hydroxyethyl_bacteriochlorophyllide_like"/>
    <property type="match status" value="1"/>
</dbReference>